<dbReference type="GO" id="GO:0016491">
    <property type="term" value="F:oxidoreductase activity"/>
    <property type="evidence" value="ECO:0007669"/>
    <property type="project" value="UniProtKB-KW"/>
</dbReference>
<dbReference type="Proteomes" id="UP000663828">
    <property type="component" value="Unassembled WGS sequence"/>
</dbReference>
<keyword evidence="5" id="KW-1185">Reference proteome</keyword>
<comment type="caution">
    <text evidence="4">The sequence shown here is derived from an EMBL/GenBank/DDBJ whole genome shotgun (WGS) entry which is preliminary data.</text>
</comment>
<dbReference type="PANTHER" id="PTHR11709:SF511">
    <property type="entry name" value="LACCASE"/>
    <property type="match status" value="1"/>
</dbReference>
<dbReference type="EMBL" id="CAJNOR010001380">
    <property type="protein sequence ID" value="CAF1132791.1"/>
    <property type="molecule type" value="Genomic_DNA"/>
</dbReference>
<dbReference type="PROSITE" id="PS00079">
    <property type="entry name" value="MULTICOPPER_OXIDASE1"/>
    <property type="match status" value="1"/>
</dbReference>
<feature type="non-terminal residue" evidence="4">
    <location>
        <position position="1"/>
    </location>
</feature>
<keyword evidence="2" id="KW-0560">Oxidoreductase</keyword>
<gene>
    <name evidence="4" type="ORF">XAT740_LOCUS19994</name>
</gene>
<dbReference type="InterPro" id="IPR008972">
    <property type="entry name" value="Cupredoxin"/>
</dbReference>
<dbReference type="AlphaFoldDB" id="A0A814RGX6"/>
<name>A0A814RGX6_ADIRI</name>
<dbReference type="PANTHER" id="PTHR11709">
    <property type="entry name" value="MULTI-COPPER OXIDASE"/>
    <property type="match status" value="1"/>
</dbReference>
<dbReference type="Pfam" id="PF07731">
    <property type="entry name" value="Cu-oxidase_2"/>
    <property type="match status" value="1"/>
</dbReference>
<dbReference type="PROSITE" id="PS00080">
    <property type="entry name" value="MULTICOPPER_OXIDASE2"/>
    <property type="match status" value="1"/>
</dbReference>
<evidence type="ECO:0000313" key="4">
    <source>
        <dbReference type="EMBL" id="CAF1132791.1"/>
    </source>
</evidence>
<dbReference type="InterPro" id="IPR045087">
    <property type="entry name" value="Cu-oxidase_fam"/>
</dbReference>
<keyword evidence="1" id="KW-0479">Metal-binding</keyword>
<dbReference type="Gene3D" id="2.60.40.420">
    <property type="entry name" value="Cupredoxins - blue copper proteins"/>
    <property type="match status" value="1"/>
</dbReference>
<evidence type="ECO:0000256" key="1">
    <source>
        <dbReference type="ARBA" id="ARBA00022723"/>
    </source>
</evidence>
<dbReference type="InterPro" id="IPR002355">
    <property type="entry name" value="Cu_oxidase_Cu_BS"/>
</dbReference>
<feature type="domain" description="Plastocyanin-like" evidence="3">
    <location>
        <begin position="98"/>
        <end position="200"/>
    </location>
</feature>
<reference evidence="4" key="1">
    <citation type="submission" date="2021-02" db="EMBL/GenBank/DDBJ databases">
        <authorList>
            <person name="Nowell W R."/>
        </authorList>
    </citation>
    <scope>NUCLEOTIDE SEQUENCE</scope>
</reference>
<organism evidence="4 5">
    <name type="scientific">Adineta ricciae</name>
    <name type="common">Rotifer</name>
    <dbReference type="NCBI Taxonomy" id="249248"/>
    <lineage>
        <taxon>Eukaryota</taxon>
        <taxon>Metazoa</taxon>
        <taxon>Spiralia</taxon>
        <taxon>Gnathifera</taxon>
        <taxon>Rotifera</taxon>
        <taxon>Eurotatoria</taxon>
        <taxon>Bdelloidea</taxon>
        <taxon>Adinetida</taxon>
        <taxon>Adinetidae</taxon>
        <taxon>Adineta</taxon>
    </lineage>
</organism>
<dbReference type="InterPro" id="IPR011706">
    <property type="entry name" value="Cu-oxidase_C"/>
</dbReference>
<dbReference type="SUPFAM" id="SSF49503">
    <property type="entry name" value="Cupredoxins"/>
    <property type="match status" value="1"/>
</dbReference>
<sequence>LDARPIKRNQAGVPNATHCLNLTIVFTLGTDGINHPYLNNVSYSSDANYMHMRPNPQEGITSDLYQPLLHQMVRKPGDLNIPSPISENGNQLPVIQSDQNGHYLVPYNAVVDIFLNNTDGGEHPFHLHGYNFWIIATSDYPDAEDLYKNDYIQRDTVSVPGSGWAKIRFLADNPGAWFFHCHIEWHMSAGLALAFIVSPDQLIANGFKISSEQRSLCRALKQFNDKNQTNSNFH</sequence>
<dbReference type="InterPro" id="IPR033138">
    <property type="entry name" value="Cu_oxidase_CS"/>
</dbReference>
<accession>A0A814RGX6</accession>
<evidence type="ECO:0000313" key="5">
    <source>
        <dbReference type="Proteomes" id="UP000663828"/>
    </source>
</evidence>
<dbReference type="GO" id="GO:0005507">
    <property type="term" value="F:copper ion binding"/>
    <property type="evidence" value="ECO:0007669"/>
    <property type="project" value="InterPro"/>
</dbReference>
<evidence type="ECO:0000259" key="3">
    <source>
        <dbReference type="Pfam" id="PF07731"/>
    </source>
</evidence>
<proteinExistence type="predicted"/>
<protein>
    <recommendedName>
        <fullName evidence="3">Plastocyanin-like domain-containing protein</fullName>
    </recommendedName>
</protein>
<evidence type="ECO:0000256" key="2">
    <source>
        <dbReference type="ARBA" id="ARBA00023002"/>
    </source>
</evidence>